<proteinExistence type="predicted"/>
<evidence type="ECO:0000313" key="1">
    <source>
        <dbReference type="Proteomes" id="UP000887563"/>
    </source>
</evidence>
<name>A0A914KWU1_MELIC</name>
<accession>A0A914KWU1</accession>
<dbReference type="WBParaSite" id="Minc3s00150g06118">
    <property type="protein sequence ID" value="Minc3s00150g06118"/>
    <property type="gene ID" value="Minc3s00150g06118"/>
</dbReference>
<organism evidence="1 2">
    <name type="scientific">Meloidogyne incognita</name>
    <name type="common">Southern root-knot nematode worm</name>
    <name type="synonym">Oxyuris incognita</name>
    <dbReference type="NCBI Taxonomy" id="6306"/>
    <lineage>
        <taxon>Eukaryota</taxon>
        <taxon>Metazoa</taxon>
        <taxon>Ecdysozoa</taxon>
        <taxon>Nematoda</taxon>
        <taxon>Chromadorea</taxon>
        <taxon>Rhabditida</taxon>
        <taxon>Tylenchina</taxon>
        <taxon>Tylenchomorpha</taxon>
        <taxon>Tylenchoidea</taxon>
        <taxon>Meloidogynidae</taxon>
        <taxon>Meloidogyninae</taxon>
        <taxon>Meloidogyne</taxon>
        <taxon>Meloidogyne incognita group</taxon>
    </lineage>
</organism>
<keyword evidence="1" id="KW-1185">Reference proteome</keyword>
<dbReference type="AlphaFoldDB" id="A0A914KWU1"/>
<evidence type="ECO:0000313" key="2">
    <source>
        <dbReference type="WBParaSite" id="Minc3s00150g06118"/>
    </source>
</evidence>
<reference evidence="2" key="1">
    <citation type="submission" date="2022-11" db="UniProtKB">
        <authorList>
            <consortium name="WormBaseParasite"/>
        </authorList>
    </citation>
    <scope>IDENTIFICATION</scope>
</reference>
<dbReference type="Proteomes" id="UP000887563">
    <property type="component" value="Unplaced"/>
</dbReference>
<protein>
    <submittedName>
        <fullName evidence="2">Uncharacterized protein</fullName>
    </submittedName>
</protein>
<sequence>MTYRVDSDIYYPYDIFIPCNGKCHVDEYWSEKEKPWPSISMGPIEWSCSYIMAWALALQ</sequence>